<proteinExistence type="predicted"/>
<dbReference type="InterPro" id="IPR013761">
    <property type="entry name" value="SAM/pointed_sf"/>
</dbReference>
<feature type="region of interest" description="Disordered" evidence="2">
    <location>
        <begin position="534"/>
        <end position="594"/>
    </location>
</feature>
<feature type="coiled-coil region" evidence="1">
    <location>
        <begin position="9"/>
        <end position="113"/>
    </location>
</feature>
<evidence type="ECO:0000256" key="1">
    <source>
        <dbReference type="SAM" id="Coils"/>
    </source>
</evidence>
<reference evidence="4" key="1">
    <citation type="submission" date="2025-08" db="UniProtKB">
        <authorList>
            <consortium name="Ensembl"/>
        </authorList>
    </citation>
    <scope>IDENTIFICATION</scope>
</reference>
<feature type="region of interest" description="Disordered" evidence="2">
    <location>
        <begin position="184"/>
        <end position="204"/>
    </location>
</feature>
<dbReference type="Ensembl" id="ENSEBUT00000022515.1">
    <property type="protein sequence ID" value="ENSEBUP00000021939.1"/>
    <property type="gene ID" value="ENSEBUG00000013537.1"/>
</dbReference>
<accession>A0A8C4QX72</accession>
<dbReference type="GeneTree" id="ENSGT00940000154570"/>
<dbReference type="PROSITE" id="PS50105">
    <property type="entry name" value="SAM_DOMAIN"/>
    <property type="match status" value="3"/>
</dbReference>
<organism evidence="4 5">
    <name type="scientific">Eptatretus burgeri</name>
    <name type="common">Inshore hagfish</name>
    <dbReference type="NCBI Taxonomy" id="7764"/>
    <lineage>
        <taxon>Eukaryota</taxon>
        <taxon>Metazoa</taxon>
        <taxon>Chordata</taxon>
        <taxon>Craniata</taxon>
        <taxon>Vertebrata</taxon>
        <taxon>Cyclostomata</taxon>
        <taxon>Myxini</taxon>
        <taxon>Myxiniformes</taxon>
        <taxon>Myxinidae</taxon>
        <taxon>Eptatretinae</taxon>
        <taxon>Eptatretus</taxon>
    </lineage>
</organism>
<evidence type="ECO:0000313" key="4">
    <source>
        <dbReference type="Ensembl" id="ENSEBUP00000021939.1"/>
    </source>
</evidence>
<dbReference type="Gene3D" id="1.10.150.50">
    <property type="entry name" value="Transcription Factor, Ets-1"/>
    <property type="match status" value="3"/>
</dbReference>
<dbReference type="Pfam" id="PF07647">
    <property type="entry name" value="SAM_2"/>
    <property type="match status" value="1"/>
</dbReference>
<evidence type="ECO:0000256" key="2">
    <source>
        <dbReference type="SAM" id="MobiDB-lite"/>
    </source>
</evidence>
<dbReference type="Proteomes" id="UP000694388">
    <property type="component" value="Unplaced"/>
</dbReference>
<dbReference type="SUPFAM" id="SSF90257">
    <property type="entry name" value="Myosin rod fragments"/>
    <property type="match status" value="1"/>
</dbReference>
<dbReference type="Pfam" id="PF00536">
    <property type="entry name" value="SAM_1"/>
    <property type="match status" value="2"/>
</dbReference>
<feature type="compositionally biased region" description="Polar residues" evidence="2">
    <location>
        <begin position="574"/>
        <end position="587"/>
    </location>
</feature>
<feature type="domain" description="SAM" evidence="3">
    <location>
        <begin position="463"/>
        <end position="494"/>
    </location>
</feature>
<dbReference type="InterPro" id="IPR001660">
    <property type="entry name" value="SAM"/>
</dbReference>
<feature type="compositionally biased region" description="Basic and acidic residues" evidence="2">
    <location>
        <begin position="534"/>
        <end position="548"/>
    </location>
</feature>
<dbReference type="InterPro" id="IPR037614">
    <property type="entry name" value="Kazrin"/>
</dbReference>
<feature type="domain" description="SAM" evidence="3">
    <location>
        <begin position="383"/>
        <end position="439"/>
    </location>
</feature>
<dbReference type="OMA" id="RVQCEHQ"/>
<feature type="region of interest" description="Disordered" evidence="2">
    <location>
        <begin position="257"/>
        <end position="277"/>
    </location>
</feature>
<dbReference type="AlphaFoldDB" id="A0A8C4QX72"/>
<dbReference type="Pfam" id="PF25986">
    <property type="entry name" value="Kazrin"/>
    <property type="match status" value="1"/>
</dbReference>
<dbReference type="SMART" id="SM00454">
    <property type="entry name" value="SAM"/>
    <property type="match status" value="3"/>
</dbReference>
<keyword evidence="5" id="KW-1185">Reference proteome</keyword>
<feature type="region of interest" description="Disordered" evidence="2">
    <location>
        <begin position="148"/>
        <end position="167"/>
    </location>
</feature>
<dbReference type="InterPro" id="IPR059089">
    <property type="entry name" value="Kazrin_N"/>
</dbReference>
<dbReference type="PANTHER" id="PTHR12776">
    <property type="entry name" value="KAZRIN-RELATED"/>
    <property type="match status" value="1"/>
</dbReference>
<feature type="domain" description="SAM" evidence="3">
    <location>
        <begin position="297"/>
        <end position="362"/>
    </location>
</feature>
<keyword evidence="1" id="KW-0175">Coiled coil</keyword>
<reference evidence="4" key="2">
    <citation type="submission" date="2025-09" db="UniProtKB">
        <authorList>
            <consortium name="Ensembl"/>
        </authorList>
    </citation>
    <scope>IDENTIFICATION</scope>
</reference>
<name>A0A8C4QX72_EPTBU</name>
<dbReference type="SUPFAM" id="SSF47769">
    <property type="entry name" value="SAM/Pointed domain"/>
    <property type="match status" value="3"/>
</dbReference>
<dbReference type="PANTHER" id="PTHR12776:SF1">
    <property type="entry name" value="KAZRIN"/>
    <property type="match status" value="1"/>
</dbReference>
<evidence type="ECO:0000313" key="5">
    <source>
        <dbReference type="Proteomes" id="UP000694388"/>
    </source>
</evidence>
<evidence type="ECO:0000259" key="3">
    <source>
        <dbReference type="PROSITE" id="PS50105"/>
    </source>
</evidence>
<sequence>MKSDQQQLRVEKSDMLAQMQQLYATLEEKDQQLRNFIRSYETRVKESEDTVRSLAQEREILSRERGDMMRRTREAEEQVSDLHGQLDLRENRVKELEAELSMAKQSLAALTRDSSKRTSLAASMDSIANGQAEWPLANDALTAAVRHSQQASLQGSPPSRTGTLSSCNVRQSVVSDLSALDRDSLASFSDPSSPRHRTHSLGNSPLHGISRAYLLLLHPQSMEDLDVQKRKKKKERKSFGSLTRVFGRGKQRRTLDSGLFEADSESSIGPPLSEGDEGLSALETQLELTRCMPISSWKASTVQVWLENLLHMPMYVRRCAENVKSGKVLLGLSNEEFETALGITNPLHKRKLRMAIEDYRDAESGCGLSQAADLDTLWVTTVWLPELGLPQHAPAFRAQLIDGRLLRTLTRRDLEKQLHVTRRQHQQSVLCGMVLLRRVGFNKQVLSERRKQCENEDHDIIVWTNQRVVKWLRSIDLHEYADNLTSSGVHGALLVLEPSFSAESLATVLGIPTCKGYLRRHLVGELQILVGPARSKDERQTGERERKPTGCVEPYGRQFVRSNSTGKIIEEDGNISNNEGKPSSPGQSVGKKMAEALSTCEAQHYSPQRRNSLPSSTDFEIAMDMDRVTAKGFRNTTAHHDTSTSKMCGFLDTDWVISFIVSSVDPSTAIMPFKEKPGFGTEHNTYPLPLCPEDMLI</sequence>
<protein>
    <submittedName>
        <fullName evidence="4">Kazrin, periplakin interacting protein</fullName>
    </submittedName>
</protein>